<evidence type="ECO:0000313" key="2">
    <source>
        <dbReference type="EMBL" id="CAK0818686.1"/>
    </source>
</evidence>
<comment type="caution">
    <text evidence="2">The sequence shown here is derived from an EMBL/GenBank/DDBJ whole genome shotgun (WGS) entry which is preliminary data.</text>
</comment>
<proteinExistence type="predicted"/>
<dbReference type="Proteomes" id="UP001189429">
    <property type="component" value="Unassembled WGS sequence"/>
</dbReference>
<reference evidence="2" key="1">
    <citation type="submission" date="2023-10" db="EMBL/GenBank/DDBJ databases">
        <authorList>
            <person name="Chen Y."/>
            <person name="Shah S."/>
            <person name="Dougan E. K."/>
            <person name="Thang M."/>
            <person name="Chan C."/>
        </authorList>
    </citation>
    <scope>NUCLEOTIDE SEQUENCE [LARGE SCALE GENOMIC DNA]</scope>
</reference>
<feature type="region of interest" description="Disordered" evidence="1">
    <location>
        <begin position="27"/>
        <end position="50"/>
    </location>
</feature>
<dbReference type="EMBL" id="CAUYUJ010006783">
    <property type="protein sequence ID" value="CAK0818686.1"/>
    <property type="molecule type" value="Genomic_DNA"/>
</dbReference>
<protein>
    <submittedName>
        <fullName evidence="2">Uncharacterized protein</fullName>
    </submittedName>
</protein>
<evidence type="ECO:0000256" key="1">
    <source>
        <dbReference type="SAM" id="MobiDB-lite"/>
    </source>
</evidence>
<gene>
    <name evidence="2" type="ORF">PCOR1329_LOCUS20862</name>
</gene>
<name>A0ABN9RLR0_9DINO</name>
<keyword evidence="3" id="KW-1185">Reference proteome</keyword>
<evidence type="ECO:0000313" key="3">
    <source>
        <dbReference type="Proteomes" id="UP001189429"/>
    </source>
</evidence>
<sequence>MYIGERIAEREQWAASTTRPFVRRRLARPHKDGSAGKDLQVPAPVGESGGVRRRCAEGRELTRDASECGYPMSCLGCGCVMPDDVYMFLCASEDCDDCFCVKCAHFRFQHR</sequence>
<organism evidence="2 3">
    <name type="scientific">Prorocentrum cordatum</name>
    <dbReference type="NCBI Taxonomy" id="2364126"/>
    <lineage>
        <taxon>Eukaryota</taxon>
        <taxon>Sar</taxon>
        <taxon>Alveolata</taxon>
        <taxon>Dinophyceae</taxon>
        <taxon>Prorocentrales</taxon>
        <taxon>Prorocentraceae</taxon>
        <taxon>Prorocentrum</taxon>
    </lineage>
</organism>
<accession>A0ABN9RLR0</accession>